<proteinExistence type="predicted"/>
<dbReference type="Proteomes" id="UP000784294">
    <property type="component" value="Unassembled WGS sequence"/>
</dbReference>
<dbReference type="AlphaFoldDB" id="A0A448X3H9"/>
<accession>A0A448X3H9</accession>
<name>A0A448X3H9_9PLAT</name>
<evidence type="ECO:0000313" key="1">
    <source>
        <dbReference type="EMBL" id="VEL27091.1"/>
    </source>
</evidence>
<organism evidence="1 2">
    <name type="scientific">Protopolystoma xenopodis</name>
    <dbReference type="NCBI Taxonomy" id="117903"/>
    <lineage>
        <taxon>Eukaryota</taxon>
        <taxon>Metazoa</taxon>
        <taxon>Spiralia</taxon>
        <taxon>Lophotrochozoa</taxon>
        <taxon>Platyhelminthes</taxon>
        <taxon>Monogenea</taxon>
        <taxon>Polyopisthocotylea</taxon>
        <taxon>Polystomatidea</taxon>
        <taxon>Polystomatidae</taxon>
        <taxon>Protopolystoma</taxon>
    </lineage>
</organism>
<sequence length="157" mass="16934">MQAHALVTLHLYDSFSHGVLNFLNSGVTLLQCADIAVAFAQAQNQAARQRQQIRSVGLSHRTAAPTPPSWALNLLSIRNNSAGTSVTSLGSPDAGIFLLLARWIKGRTYVVSADSDSTLDPQPGYTCHLPAWSRFDTLDPASISLSDIFQKTQVDSP</sequence>
<dbReference type="EMBL" id="CAAALY010084819">
    <property type="protein sequence ID" value="VEL27091.1"/>
    <property type="molecule type" value="Genomic_DNA"/>
</dbReference>
<dbReference type="OrthoDB" id="10054471at2759"/>
<gene>
    <name evidence="1" type="ORF">PXEA_LOCUS20531</name>
</gene>
<reference evidence="1" key="1">
    <citation type="submission" date="2018-11" db="EMBL/GenBank/DDBJ databases">
        <authorList>
            <consortium name="Pathogen Informatics"/>
        </authorList>
    </citation>
    <scope>NUCLEOTIDE SEQUENCE</scope>
</reference>
<evidence type="ECO:0000313" key="2">
    <source>
        <dbReference type="Proteomes" id="UP000784294"/>
    </source>
</evidence>
<keyword evidence="2" id="KW-1185">Reference proteome</keyword>
<comment type="caution">
    <text evidence="1">The sequence shown here is derived from an EMBL/GenBank/DDBJ whole genome shotgun (WGS) entry which is preliminary data.</text>
</comment>
<protein>
    <submittedName>
        <fullName evidence="1">Uncharacterized protein</fullName>
    </submittedName>
</protein>